<dbReference type="PANTHER" id="PTHR44051">
    <property type="entry name" value="GLUTATHIONE S-TRANSFERASE-RELATED"/>
    <property type="match status" value="1"/>
</dbReference>
<dbReference type="PROSITE" id="PS50405">
    <property type="entry name" value="GST_CTER"/>
    <property type="match status" value="1"/>
</dbReference>
<comment type="caution">
    <text evidence="5">The sequence shown here is derived from an EMBL/GenBank/DDBJ whole genome shotgun (WGS) entry which is preliminary data.</text>
</comment>
<dbReference type="STRING" id="1157962.A0A250XCE0"/>
<evidence type="ECO:0000256" key="1">
    <source>
        <dbReference type="ARBA" id="ARBA00007409"/>
    </source>
</evidence>
<evidence type="ECO:0000256" key="2">
    <source>
        <dbReference type="RuleBase" id="RU003494"/>
    </source>
</evidence>
<dbReference type="SFLD" id="SFLDG01151">
    <property type="entry name" value="Main.2:_Nu-like"/>
    <property type="match status" value="1"/>
</dbReference>
<dbReference type="EMBL" id="BEGY01000056">
    <property type="protein sequence ID" value="GAX80767.1"/>
    <property type="molecule type" value="Genomic_DNA"/>
</dbReference>
<dbReference type="Gene3D" id="1.20.1050.10">
    <property type="match status" value="1"/>
</dbReference>
<dbReference type="CDD" id="cd03048">
    <property type="entry name" value="GST_N_Ure2p_like"/>
    <property type="match status" value="1"/>
</dbReference>
<dbReference type="Pfam" id="PF00043">
    <property type="entry name" value="GST_C"/>
    <property type="match status" value="1"/>
</dbReference>
<dbReference type="SUPFAM" id="SSF52833">
    <property type="entry name" value="Thioredoxin-like"/>
    <property type="match status" value="1"/>
</dbReference>
<dbReference type="InterPro" id="IPR010987">
    <property type="entry name" value="Glutathione-S-Trfase_C-like"/>
</dbReference>
<dbReference type="OrthoDB" id="422574at2759"/>
<evidence type="ECO:0000259" key="3">
    <source>
        <dbReference type="PROSITE" id="PS50404"/>
    </source>
</evidence>
<accession>A0A250XCE0</accession>
<dbReference type="SFLD" id="SFLDS00019">
    <property type="entry name" value="Glutathione_Transferase_(cytos"/>
    <property type="match status" value="1"/>
</dbReference>
<dbReference type="InterPro" id="IPR040079">
    <property type="entry name" value="Glutathione_S-Trfase"/>
</dbReference>
<evidence type="ECO:0008006" key="7">
    <source>
        <dbReference type="Google" id="ProtNLM"/>
    </source>
</evidence>
<feature type="domain" description="GST N-terminal" evidence="3">
    <location>
        <begin position="46"/>
        <end position="133"/>
    </location>
</feature>
<evidence type="ECO:0000313" key="5">
    <source>
        <dbReference type="EMBL" id="GAX80767.1"/>
    </source>
</evidence>
<gene>
    <name evidence="5" type="ORF">CEUSTIGMA_g8202.t1</name>
</gene>
<feature type="domain" description="GST C-terminal" evidence="4">
    <location>
        <begin position="136"/>
        <end position="281"/>
    </location>
</feature>
<dbReference type="PANTHER" id="PTHR44051:SF8">
    <property type="entry name" value="GLUTATHIONE S-TRANSFERASE GSTA"/>
    <property type="match status" value="1"/>
</dbReference>
<reference evidence="5 6" key="1">
    <citation type="submission" date="2017-08" db="EMBL/GenBank/DDBJ databases">
        <title>Acidophilic green algal genome provides insights into adaptation to an acidic environment.</title>
        <authorList>
            <person name="Hirooka S."/>
            <person name="Hirose Y."/>
            <person name="Kanesaki Y."/>
            <person name="Higuchi S."/>
            <person name="Fujiwara T."/>
            <person name="Onuma R."/>
            <person name="Era A."/>
            <person name="Ohbayashi R."/>
            <person name="Uzuka A."/>
            <person name="Nozaki H."/>
            <person name="Yoshikawa H."/>
            <person name="Miyagishima S.Y."/>
        </authorList>
    </citation>
    <scope>NUCLEOTIDE SEQUENCE [LARGE SCALE GENOMIC DNA]</scope>
    <source>
        <strain evidence="5 6">NIES-2499</strain>
    </source>
</reference>
<dbReference type="Pfam" id="PF02798">
    <property type="entry name" value="GST_N"/>
    <property type="match status" value="1"/>
</dbReference>
<dbReference type="SFLD" id="SFLDG00358">
    <property type="entry name" value="Main_(cytGST)"/>
    <property type="match status" value="1"/>
</dbReference>
<dbReference type="InterPro" id="IPR036282">
    <property type="entry name" value="Glutathione-S-Trfase_C_sf"/>
</dbReference>
<dbReference type="PROSITE" id="PS50404">
    <property type="entry name" value="GST_NTER"/>
    <property type="match status" value="1"/>
</dbReference>
<organism evidence="5 6">
    <name type="scientific">Chlamydomonas eustigma</name>
    <dbReference type="NCBI Taxonomy" id="1157962"/>
    <lineage>
        <taxon>Eukaryota</taxon>
        <taxon>Viridiplantae</taxon>
        <taxon>Chlorophyta</taxon>
        <taxon>core chlorophytes</taxon>
        <taxon>Chlorophyceae</taxon>
        <taxon>CS clade</taxon>
        <taxon>Chlamydomonadales</taxon>
        <taxon>Chlamydomonadaceae</taxon>
        <taxon>Chlamydomonas</taxon>
    </lineage>
</organism>
<dbReference type="InterPro" id="IPR004046">
    <property type="entry name" value="GST_C"/>
</dbReference>
<dbReference type="Proteomes" id="UP000232323">
    <property type="component" value="Unassembled WGS sequence"/>
</dbReference>
<name>A0A250XCE0_9CHLO</name>
<sequence>MSDSQAQWAPPAKIEEIFAKTAGNNFSAINAPTAGARTTQDLPVGSAPLQLYSLGTPNGHKVSILLEELGVDYDAYIINIVKGEQFTSGFVAVNPNSKIPALLDKEGPDGKPINLFESGSIVLYLAEKYKRFMPTDPRLRVECLNWVFWQMAGQGPMTGNFGHFMVYAPADKIEARDYGVARFGMEVQRLCSVLDQHLAGRQYMVGEEYSIADIAIFPWFNQICTGYKHASGIDANGFLTASQYKNVQAWRERILARPAVARGLTVCGFSGVAKPWLEEKK</sequence>
<comment type="similarity">
    <text evidence="1 2">Belongs to the GST superfamily.</text>
</comment>
<dbReference type="Gene3D" id="3.40.30.10">
    <property type="entry name" value="Glutaredoxin"/>
    <property type="match status" value="1"/>
</dbReference>
<dbReference type="InterPro" id="IPR036249">
    <property type="entry name" value="Thioredoxin-like_sf"/>
</dbReference>
<dbReference type="SUPFAM" id="SSF47616">
    <property type="entry name" value="GST C-terminal domain-like"/>
    <property type="match status" value="1"/>
</dbReference>
<protein>
    <recommendedName>
        <fullName evidence="7">Glutathione transferase</fullName>
    </recommendedName>
</protein>
<dbReference type="AlphaFoldDB" id="A0A250XCE0"/>
<evidence type="ECO:0000313" key="6">
    <source>
        <dbReference type="Proteomes" id="UP000232323"/>
    </source>
</evidence>
<keyword evidence="6" id="KW-1185">Reference proteome</keyword>
<dbReference type="InterPro" id="IPR004045">
    <property type="entry name" value="Glutathione_S-Trfase_N"/>
</dbReference>
<evidence type="ECO:0000259" key="4">
    <source>
        <dbReference type="PROSITE" id="PS50405"/>
    </source>
</evidence>
<proteinExistence type="inferred from homology"/>